<gene>
    <name evidence="2" type="ORF">Scaly_0549800</name>
</gene>
<keyword evidence="1" id="KW-0472">Membrane</keyword>
<reference evidence="2" key="1">
    <citation type="submission" date="2020-06" db="EMBL/GenBank/DDBJ databases">
        <authorList>
            <person name="Li T."/>
            <person name="Hu X."/>
            <person name="Zhang T."/>
            <person name="Song X."/>
            <person name="Zhang H."/>
            <person name="Dai N."/>
            <person name="Sheng W."/>
            <person name="Hou X."/>
            <person name="Wei L."/>
        </authorList>
    </citation>
    <scope>NUCLEOTIDE SEQUENCE</scope>
    <source>
        <strain evidence="2">KEN8</strain>
        <tissue evidence="2">Leaf</tissue>
    </source>
</reference>
<organism evidence="2">
    <name type="scientific">Sesamum calycinum</name>
    <dbReference type="NCBI Taxonomy" id="2727403"/>
    <lineage>
        <taxon>Eukaryota</taxon>
        <taxon>Viridiplantae</taxon>
        <taxon>Streptophyta</taxon>
        <taxon>Embryophyta</taxon>
        <taxon>Tracheophyta</taxon>
        <taxon>Spermatophyta</taxon>
        <taxon>Magnoliopsida</taxon>
        <taxon>eudicotyledons</taxon>
        <taxon>Gunneridae</taxon>
        <taxon>Pentapetalae</taxon>
        <taxon>asterids</taxon>
        <taxon>lamiids</taxon>
        <taxon>Lamiales</taxon>
        <taxon>Pedaliaceae</taxon>
        <taxon>Sesamum</taxon>
    </lineage>
</organism>
<dbReference type="PANTHER" id="PTHR47703">
    <property type="entry name" value="D-AMINOACID AMINOTRANSFERASE-LIKE PLP-DEPENDENT ENZYMES SUPERFAMILY PROTEIN"/>
    <property type="match status" value="1"/>
</dbReference>
<dbReference type="InterPro" id="IPR001544">
    <property type="entry name" value="Aminotrans_IV"/>
</dbReference>
<dbReference type="PANTHER" id="PTHR47703:SF2">
    <property type="entry name" value="D-AMINOACID AMINOTRANSFERASE-LIKE PLP-DEPENDENT ENZYMES SUPERFAMILY PROTEIN"/>
    <property type="match status" value="1"/>
</dbReference>
<dbReference type="Pfam" id="PF01063">
    <property type="entry name" value="Aminotran_4"/>
    <property type="match status" value="1"/>
</dbReference>
<protein>
    <recommendedName>
        <fullName evidence="3">Class IV aminotransferase</fullName>
    </recommendedName>
</protein>
<keyword evidence="1" id="KW-1133">Transmembrane helix</keyword>
<keyword evidence="1" id="KW-0812">Transmembrane</keyword>
<dbReference type="InterPro" id="IPR036038">
    <property type="entry name" value="Aminotransferase-like"/>
</dbReference>
<dbReference type="InterPro" id="IPR043132">
    <property type="entry name" value="BCAT-like_C"/>
</dbReference>
<dbReference type="AlphaFoldDB" id="A0AAW2RQU2"/>
<proteinExistence type="predicted"/>
<dbReference type="EMBL" id="JACGWM010000003">
    <property type="protein sequence ID" value="KAL0382625.1"/>
    <property type="molecule type" value="Genomic_DNA"/>
</dbReference>
<reference evidence="2" key="2">
    <citation type="journal article" date="2024" name="Plant">
        <title>Genomic evolution and insights into agronomic trait innovations of Sesamum species.</title>
        <authorList>
            <person name="Miao H."/>
            <person name="Wang L."/>
            <person name="Qu L."/>
            <person name="Liu H."/>
            <person name="Sun Y."/>
            <person name="Le M."/>
            <person name="Wang Q."/>
            <person name="Wei S."/>
            <person name="Zheng Y."/>
            <person name="Lin W."/>
            <person name="Duan Y."/>
            <person name="Cao H."/>
            <person name="Xiong S."/>
            <person name="Wang X."/>
            <person name="Wei L."/>
            <person name="Li C."/>
            <person name="Ma Q."/>
            <person name="Ju M."/>
            <person name="Zhao R."/>
            <person name="Li G."/>
            <person name="Mu C."/>
            <person name="Tian Q."/>
            <person name="Mei H."/>
            <person name="Zhang T."/>
            <person name="Gao T."/>
            <person name="Zhang H."/>
        </authorList>
    </citation>
    <scope>NUCLEOTIDE SEQUENCE</scope>
    <source>
        <strain evidence="2">KEN8</strain>
    </source>
</reference>
<dbReference type="GO" id="GO:0003824">
    <property type="term" value="F:catalytic activity"/>
    <property type="evidence" value="ECO:0007669"/>
    <property type="project" value="InterPro"/>
</dbReference>
<sequence>MSHGNRFLFKNGVVSPAADTPSVAGFLEAHTGAYTTTRTHKNGSELLFWERHLLRLSNSFRLLLKENPRLLFEKPKNLSTAFLELSNRAMMWDSVIRCLVNDSMRKVVPFVEKERKCGEELAIMAHLSGNLENLDHLEGGFDEGKISEVLDVHLHIGGYVPPVFGVTTSAAHLAVVGRGRDFANAKYSDWVRLRKPLEKLRPPSVNELLLSNDGDLILEGCLTNFFVVCLKVVLVFLVTCFRRKMEMVTLEQKQLQSLRCIEVQTAPLSDGVLPGVIRQVIRDICLKIGIAFREVAPSWSKRELWMEAFITNSLRILQHVETIQAPKSWKSVESNSWEEITWVEKQFQDGPGRITSMLQMEIMNKAGDEALPVTSFEEGRPVV</sequence>
<evidence type="ECO:0000313" key="2">
    <source>
        <dbReference type="EMBL" id="KAL0382625.1"/>
    </source>
</evidence>
<name>A0AAW2RQU2_9LAMI</name>
<accession>A0AAW2RQU2</accession>
<dbReference type="SUPFAM" id="SSF56752">
    <property type="entry name" value="D-aminoacid aminotransferase-like PLP-dependent enzymes"/>
    <property type="match status" value="1"/>
</dbReference>
<feature type="transmembrane region" description="Helical" evidence="1">
    <location>
        <begin position="222"/>
        <end position="241"/>
    </location>
</feature>
<evidence type="ECO:0008006" key="3">
    <source>
        <dbReference type="Google" id="ProtNLM"/>
    </source>
</evidence>
<evidence type="ECO:0000256" key="1">
    <source>
        <dbReference type="SAM" id="Phobius"/>
    </source>
</evidence>
<dbReference type="Gene3D" id="3.20.10.10">
    <property type="entry name" value="D-amino Acid Aminotransferase, subunit A, domain 2"/>
    <property type="match status" value="1"/>
</dbReference>
<comment type="caution">
    <text evidence="2">The sequence shown here is derived from an EMBL/GenBank/DDBJ whole genome shotgun (WGS) entry which is preliminary data.</text>
</comment>